<dbReference type="EMBL" id="AP021876">
    <property type="protein sequence ID" value="BBO86626.1"/>
    <property type="molecule type" value="Genomic_DNA"/>
</dbReference>
<evidence type="ECO:0000313" key="1">
    <source>
        <dbReference type="EMBL" id="BBO86626.1"/>
    </source>
</evidence>
<accession>A0A5K8A2F1</accession>
<reference evidence="1 2" key="1">
    <citation type="submission" date="2019-11" db="EMBL/GenBank/DDBJ databases">
        <title>Comparative genomics of hydrocarbon-degrading Desulfosarcina strains.</title>
        <authorList>
            <person name="Watanabe M."/>
            <person name="Kojima H."/>
            <person name="Fukui M."/>
        </authorList>
    </citation>
    <scope>NUCLEOTIDE SEQUENCE [LARGE SCALE GENOMIC DNA]</scope>
    <source>
        <strain evidence="1 2">28bB2T</strain>
    </source>
</reference>
<dbReference type="Proteomes" id="UP000425960">
    <property type="component" value="Chromosome"/>
</dbReference>
<organism evidence="1 2">
    <name type="scientific">Desulfosarcina ovata subsp. sediminis</name>
    <dbReference type="NCBI Taxonomy" id="885957"/>
    <lineage>
        <taxon>Bacteria</taxon>
        <taxon>Pseudomonadati</taxon>
        <taxon>Thermodesulfobacteriota</taxon>
        <taxon>Desulfobacteria</taxon>
        <taxon>Desulfobacterales</taxon>
        <taxon>Desulfosarcinaceae</taxon>
        <taxon>Desulfosarcina</taxon>
    </lineage>
</organism>
<evidence type="ECO:0000313" key="2">
    <source>
        <dbReference type="Proteomes" id="UP000425960"/>
    </source>
</evidence>
<name>A0A5K8A2F1_9BACT</name>
<gene>
    <name evidence="1" type="ORF">DSCO28_71920</name>
</gene>
<dbReference type="KEGG" id="dov:DSCO28_71920"/>
<dbReference type="RefSeq" id="WP_155325850.1">
    <property type="nucleotide sequence ID" value="NZ_AP021876.1"/>
</dbReference>
<dbReference type="Gene3D" id="1.10.10.10">
    <property type="entry name" value="Winged helix-like DNA-binding domain superfamily/Winged helix DNA-binding domain"/>
    <property type="match status" value="1"/>
</dbReference>
<dbReference type="AlphaFoldDB" id="A0A5K8A2F1"/>
<protein>
    <submittedName>
        <fullName evidence="1">Uncharacterized protein</fullName>
    </submittedName>
</protein>
<dbReference type="InterPro" id="IPR036388">
    <property type="entry name" value="WH-like_DNA-bd_sf"/>
</dbReference>
<sequence length="135" mass="15260">MERAEIAKVFKVSPSTVSRWRTAGCPCGDDGDYNPALVREWLRKENRKPSAAVEKELTLWDRYFDLSEDRVRLAIELGIIDAGDLSEAGDQLLLYDLREDLSILMNGEESTGVRLMRSVVELLQGQVKAYLGEIK</sequence>
<proteinExistence type="predicted"/>